<dbReference type="InterPro" id="IPR000742">
    <property type="entry name" value="EGF"/>
</dbReference>
<feature type="domain" description="EGF-like" evidence="6">
    <location>
        <begin position="173"/>
        <end position="207"/>
    </location>
</feature>
<dbReference type="Gene3D" id="3.30.200.20">
    <property type="entry name" value="Phosphorylase Kinase, domain 1"/>
    <property type="match status" value="1"/>
</dbReference>
<dbReference type="AlphaFoldDB" id="A0AAD4IPJ6"/>
<dbReference type="Gene3D" id="2.10.25.10">
    <property type="entry name" value="Laminin"/>
    <property type="match status" value="2"/>
</dbReference>
<keyword evidence="4" id="KW-1015">Disulfide bond</keyword>
<dbReference type="SUPFAM" id="SSF56112">
    <property type="entry name" value="Protein kinase-like (PK-like)"/>
    <property type="match status" value="1"/>
</dbReference>
<keyword evidence="1 5" id="KW-0245">EGF-like domain</keyword>
<accession>A0AAD4IPJ6</accession>
<dbReference type="InterPro" id="IPR011009">
    <property type="entry name" value="Kinase-like_dom_sf"/>
</dbReference>
<reference evidence="7 8" key="1">
    <citation type="journal article" date="2021" name="Nat. Commun.">
        <title>Incipient diploidization of the medicinal plant Perilla within 10,000 years.</title>
        <authorList>
            <person name="Zhang Y."/>
            <person name="Shen Q."/>
            <person name="Leng L."/>
            <person name="Zhang D."/>
            <person name="Chen S."/>
            <person name="Shi Y."/>
            <person name="Ning Z."/>
            <person name="Chen S."/>
        </authorList>
    </citation>
    <scope>NUCLEOTIDE SEQUENCE [LARGE SCALE GENOMIC DNA]</scope>
    <source>
        <strain evidence="8">cv. PC099</strain>
    </source>
</reference>
<evidence type="ECO:0000256" key="4">
    <source>
        <dbReference type="ARBA" id="ARBA00023157"/>
    </source>
</evidence>
<dbReference type="Proteomes" id="UP001190926">
    <property type="component" value="Unassembled WGS sequence"/>
</dbReference>
<comment type="caution">
    <text evidence="5">Lacks conserved residue(s) required for the propagation of feature annotation.</text>
</comment>
<gene>
    <name evidence="7" type="ORF">C2S53_000799</name>
</gene>
<dbReference type="InterPro" id="IPR000152">
    <property type="entry name" value="EGF-type_Asp/Asn_hydroxyl_site"/>
</dbReference>
<keyword evidence="2" id="KW-0732">Signal</keyword>
<organism evidence="7 8">
    <name type="scientific">Perilla frutescens var. hirtella</name>
    <name type="common">Perilla citriodora</name>
    <name type="synonym">Perilla setoyensis</name>
    <dbReference type="NCBI Taxonomy" id="608512"/>
    <lineage>
        <taxon>Eukaryota</taxon>
        <taxon>Viridiplantae</taxon>
        <taxon>Streptophyta</taxon>
        <taxon>Embryophyta</taxon>
        <taxon>Tracheophyta</taxon>
        <taxon>Spermatophyta</taxon>
        <taxon>Magnoliopsida</taxon>
        <taxon>eudicotyledons</taxon>
        <taxon>Gunneridae</taxon>
        <taxon>Pentapetalae</taxon>
        <taxon>asterids</taxon>
        <taxon>lamiids</taxon>
        <taxon>Lamiales</taxon>
        <taxon>Lamiaceae</taxon>
        <taxon>Nepetoideae</taxon>
        <taxon>Elsholtzieae</taxon>
        <taxon>Perilla</taxon>
    </lineage>
</organism>
<dbReference type="SUPFAM" id="SSF57196">
    <property type="entry name" value="EGF/Laminin"/>
    <property type="match status" value="1"/>
</dbReference>
<evidence type="ECO:0000256" key="3">
    <source>
        <dbReference type="ARBA" id="ARBA00022737"/>
    </source>
</evidence>
<dbReference type="PROSITE" id="PS00010">
    <property type="entry name" value="ASX_HYDROXYL"/>
    <property type="match status" value="1"/>
</dbReference>
<proteinExistence type="predicted"/>
<dbReference type="CDD" id="cd00054">
    <property type="entry name" value="EGF_CA"/>
    <property type="match status" value="1"/>
</dbReference>
<keyword evidence="8" id="KW-1185">Reference proteome</keyword>
<keyword evidence="3" id="KW-0677">Repeat</keyword>
<evidence type="ECO:0000256" key="2">
    <source>
        <dbReference type="ARBA" id="ARBA00022729"/>
    </source>
</evidence>
<dbReference type="SMART" id="SM00181">
    <property type="entry name" value="EGF"/>
    <property type="match status" value="2"/>
</dbReference>
<comment type="caution">
    <text evidence="7">The sequence shown here is derived from an EMBL/GenBank/DDBJ whole genome shotgun (WGS) entry which is preliminary data.</text>
</comment>
<dbReference type="SMART" id="SM00179">
    <property type="entry name" value="EGF_CA"/>
    <property type="match status" value="1"/>
</dbReference>
<evidence type="ECO:0000313" key="7">
    <source>
        <dbReference type="EMBL" id="KAH6756709.1"/>
    </source>
</evidence>
<dbReference type="GO" id="GO:0005509">
    <property type="term" value="F:calcium ion binding"/>
    <property type="evidence" value="ECO:0007669"/>
    <property type="project" value="InterPro"/>
</dbReference>
<dbReference type="Pfam" id="PF07645">
    <property type="entry name" value="EGF_CA"/>
    <property type="match status" value="1"/>
</dbReference>
<protein>
    <recommendedName>
        <fullName evidence="6">EGF-like domain-containing protein</fullName>
    </recommendedName>
</protein>
<evidence type="ECO:0000313" key="8">
    <source>
        <dbReference type="Proteomes" id="UP001190926"/>
    </source>
</evidence>
<dbReference type="FunFam" id="2.10.25.10:FF:000038">
    <property type="entry name" value="Fibrillin 2"/>
    <property type="match status" value="1"/>
</dbReference>
<sequence>MTGLANNRSFGGGCISYCENWNDSGGIAFSADDNNGYGLETGCCQTPIPKGTTNLPVTMLDTHKTWRESKLFSTSYAVVGEKVIFNEFKLSDLDNNGTVYMSSNWATKNILPVRLDWRIGTENCNKARKNTTTYACQNNSTECIDFHTNLGGYLCKCFKGYEGNPYLVSGCQDVDECASTNPCNSNAACTNFPGGFTCSCRKGYGGDAMKDSKGCILQPQSKHETNGGTLEKTKLFPAKELQIKATDNFSENRIIGQGSQGIVYKGMLSNGKIVAIKRLKLVDENQLSETTDK</sequence>
<evidence type="ECO:0000259" key="6">
    <source>
        <dbReference type="PROSITE" id="PS50026"/>
    </source>
</evidence>
<dbReference type="InterPro" id="IPR049883">
    <property type="entry name" value="NOTCH1_EGF-like"/>
</dbReference>
<dbReference type="EMBL" id="SDAM02029540">
    <property type="protein sequence ID" value="KAH6756709.1"/>
    <property type="molecule type" value="Genomic_DNA"/>
</dbReference>
<dbReference type="PROSITE" id="PS50026">
    <property type="entry name" value="EGF_3"/>
    <property type="match status" value="1"/>
</dbReference>
<dbReference type="InterPro" id="IPR001881">
    <property type="entry name" value="EGF-like_Ca-bd_dom"/>
</dbReference>
<dbReference type="PANTHER" id="PTHR33491">
    <property type="entry name" value="OSJNBA0016N04.9 PROTEIN"/>
    <property type="match status" value="1"/>
</dbReference>
<dbReference type="PROSITE" id="PS01187">
    <property type="entry name" value="EGF_CA"/>
    <property type="match status" value="1"/>
</dbReference>
<name>A0AAD4IPJ6_PERFH</name>
<evidence type="ECO:0000256" key="1">
    <source>
        <dbReference type="ARBA" id="ARBA00022536"/>
    </source>
</evidence>
<evidence type="ECO:0000256" key="5">
    <source>
        <dbReference type="PROSITE-ProRule" id="PRU00076"/>
    </source>
</evidence>
<dbReference type="InterPro" id="IPR018097">
    <property type="entry name" value="EGF_Ca-bd_CS"/>
</dbReference>